<protein>
    <recommendedName>
        <fullName evidence="1">diguanylate cyclase</fullName>
        <ecNumber evidence="1">2.7.7.65</ecNumber>
    </recommendedName>
</protein>
<feature type="transmembrane region" description="Helical" evidence="3">
    <location>
        <begin position="111"/>
        <end position="144"/>
    </location>
</feature>
<dbReference type="NCBIfam" id="TIGR00254">
    <property type="entry name" value="GGDEF"/>
    <property type="match status" value="1"/>
</dbReference>
<accession>A0A221KJK8</accession>
<keyword evidence="3" id="KW-0812">Transmembrane</keyword>
<dbReference type="Pfam" id="PF00990">
    <property type="entry name" value="GGDEF"/>
    <property type="match status" value="1"/>
</dbReference>
<evidence type="ECO:0000259" key="4">
    <source>
        <dbReference type="PROSITE" id="PS50887"/>
    </source>
</evidence>
<feature type="transmembrane region" description="Helical" evidence="3">
    <location>
        <begin position="88"/>
        <end position="104"/>
    </location>
</feature>
<geneLocation type="plasmid" evidence="6">
    <name>pvf1</name>
</geneLocation>
<name>A0A221KJK8_VITFI</name>
<dbReference type="FunFam" id="3.30.70.270:FF:000001">
    <property type="entry name" value="Diguanylate cyclase domain protein"/>
    <property type="match status" value="1"/>
</dbReference>
<evidence type="ECO:0000256" key="1">
    <source>
        <dbReference type="ARBA" id="ARBA00012528"/>
    </source>
</evidence>
<keyword evidence="3" id="KW-1133">Transmembrane helix</keyword>
<evidence type="ECO:0000256" key="2">
    <source>
        <dbReference type="ARBA" id="ARBA00034247"/>
    </source>
</evidence>
<sequence length="379" mass="41645">MSKRQPWWWGGARFNEDEEHELFRFRFLITALGNAVLVAGVFSLADLMHLVDLSQVHRWAVRLFAPFNALLLAFVWGHRERFAPVSWAYWSGSLLLNLSGLLTLQQDELRVLWFFMHLGSSFILLGARAGVVTGLLSMLAVAAANPLLMHPYSPTAMVTLVSALMATSLMFLSYARHVQQTHTAIHESRSKLRQLSTQDPLTGVLNVRGFQQACEPHIHAGVSDEAQPYALLFIDVDHLRQVNDRYGHNAGDALLCGVATALQAQLRGHDILGRVGGEEFCVFLPRTHGHGALRVAERLRSTVEALPLTVGGPHGPRVHITASIGVAVHEPGLDSLSALQRHANQAMYRAKEAGCNLVMGLEGLAQEFVMPGAQPDPVC</sequence>
<feature type="transmembrane region" description="Helical" evidence="3">
    <location>
        <begin position="156"/>
        <end position="175"/>
    </location>
</feature>
<keyword evidence="3" id="KW-0472">Membrane</keyword>
<dbReference type="Proteomes" id="UP000199729">
    <property type="component" value="Plasmid pVF1"/>
</dbReference>
<feature type="domain" description="GGDEF" evidence="4">
    <location>
        <begin position="227"/>
        <end position="363"/>
    </location>
</feature>
<dbReference type="GO" id="GO:0043709">
    <property type="term" value="P:cell adhesion involved in single-species biofilm formation"/>
    <property type="evidence" value="ECO:0007669"/>
    <property type="project" value="TreeGrafter"/>
</dbReference>
<dbReference type="SUPFAM" id="SSF55073">
    <property type="entry name" value="Nucleotide cyclase"/>
    <property type="match status" value="1"/>
</dbReference>
<dbReference type="InterPro" id="IPR043128">
    <property type="entry name" value="Rev_trsase/Diguanyl_cyclase"/>
</dbReference>
<dbReference type="InterPro" id="IPR050469">
    <property type="entry name" value="Diguanylate_Cyclase"/>
</dbReference>
<comment type="catalytic activity">
    <reaction evidence="2">
        <text>2 GTP = 3',3'-c-di-GMP + 2 diphosphate</text>
        <dbReference type="Rhea" id="RHEA:24898"/>
        <dbReference type="ChEBI" id="CHEBI:33019"/>
        <dbReference type="ChEBI" id="CHEBI:37565"/>
        <dbReference type="ChEBI" id="CHEBI:58805"/>
        <dbReference type="EC" id="2.7.7.65"/>
    </reaction>
</comment>
<keyword evidence="6" id="KW-1185">Reference proteome</keyword>
<dbReference type="OrthoDB" id="8522032at2"/>
<evidence type="ECO:0000256" key="3">
    <source>
        <dbReference type="SAM" id="Phobius"/>
    </source>
</evidence>
<dbReference type="RefSeq" id="WP_157725768.1">
    <property type="nucleotide sequence ID" value="NZ_CP022424.1"/>
</dbReference>
<dbReference type="GO" id="GO:0005886">
    <property type="term" value="C:plasma membrane"/>
    <property type="evidence" value="ECO:0007669"/>
    <property type="project" value="TreeGrafter"/>
</dbReference>
<dbReference type="PROSITE" id="PS50887">
    <property type="entry name" value="GGDEF"/>
    <property type="match status" value="1"/>
</dbReference>
<evidence type="ECO:0000313" key="6">
    <source>
        <dbReference type="Proteomes" id="UP000199729"/>
    </source>
</evidence>
<feature type="transmembrane region" description="Helical" evidence="3">
    <location>
        <begin position="25"/>
        <end position="47"/>
    </location>
</feature>
<dbReference type="InterPro" id="IPR029787">
    <property type="entry name" value="Nucleotide_cyclase"/>
</dbReference>
<gene>
    <name evidence="5" type="ORF">VITFI_CDS3445</name>
</gene>
<dbReference type="AlphaFoldDB" id="A0A221KJK8"/>
<dbReference type="PANTHER" id="PTHR45138">
    <property type="entry name" value="REGULATORY COMPONENTS OF SENSORY TRANSDUCTION SYSTEM"/>
    <property type="match status" value="1"/>
</dbReference>
<dbReference type="GO" id="GO:1902201">
    <property type="term" value="P:negative regulation of bacterial-type flagellum-dependent cell motility"/>
    <property type="evidence" value="ECO:0007669"/>
    <property type="project" value="TreeGrafter"/>
</dbReference>
<dbReference type="CDD" id="cd01949">
    <property type="entry name" value="GGDEF"/>
    <property type="match status" value="1"/>
</dbReference>
<dbReference type="KEGG" id="vff:VITFI_CDS3445"/>
<reference evidence="5 6" key="1">
    <citation type="submission" date="2017-07" db="EMBL/GenBank/DDBJ databases">
        <title>Complete Genome Sequence of the cosmetic ferment Vitreoscilla filiformis (ATCC15551).</title>
        <authorList>
            <person name="Contreras S."/>
            <person name="Sagory-Zalkind P."/>
            <person name="Blanquart H."/>
            <person name="Iltis A."/>
            <person name="Morand S.C."/>
        </authorList>
    </citation>
    <scope>NUCLEOTIDE SEQUENCE [LARGE SCALE GENOMIC DNA]</scope>
    <source>
        <strain evidence="5 6">ATCC 15551</strain>
        <plasmid evidence="6">Plasmid pvf1</plasmid>
    </source>
</reference>
<proteinExistence type="predicted"/>
<dbReference type="SMART" id="SM00267">
    <property type="entry name" value="GGDEF"/>
    <property type="match status" value="1"/>
</dbReference>
<organism evidence="5 6">
    <name type="scientific">Vitreoscilla filiformis</name>
    <dbReference type="NCBI Taxonomy" id="63"/>
    <lineage>
        <taxon>Bacteria</taxon>
        <taxon>Pseudomonadati</taxon>
        <taxon>Pseudomonadota</taxon>
        <taxon>Betaproteobacteria</taxon>
        <taxon>Neisseriales</taxon>
        <taxon>Neisseriaceae</taxon>
        <taxon>Vitreoscilla</taxon>
    </lineage>
</organism>
<evidence type="ECO:0000313" key="5">
    <source>
        <dbReference type="EMBL" id="ASM79222.1"/>
    </source>
</evidence>
<dbReference type="GO" id="GO:0052621">
    <property type="term" value="F:diguanylate cyclase activity"/>
    <property type="evidence" value="ECO:0007669"/>
    <property type="project" value="UniProtKB-EC"/>
</dbReference>
<dbReference type="PANTHER" id="PTHR45138:SF9">
    <property type="entry name" value="DIGUANYLATE CYCLASE DGCM-RELATED"/>
    <property type="match status" value="1"/>
</dbReference>
<feature type="transmembrane region" description="Helical" evidence="3">
    <location>
        <begin position="59"/>
        <end position="76"/>
    </location>
</feature>
<dbReference type="EMBL" id="CP022424">
    <property type="protein sequence ID" value="ASM79222.1"/>
    <property type="molecule type" value="Genomic_DNA"/>
</dbReference>
<dbReference type="Gene3D" id="3.30.70.270">
    <property type="match status" value="1"/>
</dbReference>
<dbReference type="EC" id="2.7.7.65" evidence="1"/>
<keyword evidence="5" id="KW-0614">Plasmid</keyword>
<dbReference type="InterPro" id="IPR000160">
    <property type="entry name" value="GGDEF_dom"/>
</dbReference>